<comment type="cofactor">
    <cofactor evidence="5">
        <name>Fe(2+)</name>
        <dbReference type="ChEBI" id="CHEBI:29033"/>
    </cofactor>
</comment>
<protein>
    <recommendedName>
        <fullName evidence="7 10">Ribulose-phosphate 3-epimerase</fullName>
        <ecNumber evidence="7 10">5.1.3.1</ecNumber>
    </recommendedName>
</protein>
<dbReference type="InterPro" id="IPR011060">
    <property type="entry name" value="RibuloseP-bd_barrel"/>
</dbReference>
<feature type="binding site" evidence="10 14">
    <location>
        <position position="65"/>
    </location>
    <ligand>
        <name>substrate</name>
    </ligand>
</feature>
<comment type="catalytic activity">
    <reaction evidence="1 10 11">
        <text>D-ribulose 5-phosphate = D-xylulose 5-phosphate</text>
        <dbReference type="Rhea" id="RHEA:13677"/>
        <dbReference type="ChEBI" id="CHEBI:57737"/>
        <dbReference type="ChEBI" id="CHEBI:58121"/>
        <dbReference type="EC" id="5.1.3.1"/>
    </reaction>
</comment>
<dbReference type="InterPro" id="IPR026019">
    <property type="entry name" value="Ribul_P_3_epim"/>
</dbReference>
<keyword evidence="13" id="KW-0464">Manganese</keyword>
<evidence type="ECO:0000256" key="8">
    <source>
        <dbReference type="ARBA" id="ARBA00022723"/>
    </source>
</evidence>
<evidence type="ECO:0000313" key="16">
    <source>
        <dbReference type="Proteomes" id="UP000269544"/>
    </source>
</evidence>
<evidence type="ECO:0000256" key="1">
    <source>
        <dbReference type="ARBA" id="ARBA00001782"/>
    </source>
</evidence>
<dbReference type="GO" id="GO:0006098">
    <property type="term" value="P:pentose-phosphate shunt"/>
    <property type="evidence" value="ECO:0007669"/>
    <property type="project" value="UniProtKB-UniRule"/>
</dbReference>
<dbReference type="PANTHER" id="PTHR11749">
    <property type="entry name" value="RIBULOSE-5-PHOSPHATE-3-EPIMERASE"/>
    <property type="match status" value="1"/>
</dbReference>
<dbReference type="Gene3D" id="3.20.20.70">
    <property type="entry name" value="Aldolase class I"/>
    <property type="match status" value="1"/>
</dbReference>
<feature type="active site" description="Proton acceptor" evidence="10 12">
    <location>
        <position position="34"/>
    </location>
</feature>
<dbReference type="HAMAP" id="MF_02227">
    <property type="entry name" value="RPE"/>
    <property type="match status" value="1"/>
</dbReference>
<comment type="cofactor">
    <cofactor evidence="4">
        <name>Zn(2+)</name>
        <dbReference type="ChEBI" id="CHEBI:29105"/>
    </cofactor>
</comment>
<feature type="binding site" evidence="10 13">
    <location>
        <position position="172"/>
    </location>
    <ligand>
        <name>a divalent metal cation</name>
        <dbReference type="ChEBI" id="CHEBI:60240"/>
    </ligand>
</feature>
<keyword evidence="13" id="KW-0170">Cobalt</keyword>
<feature type="binding site" evidence="14">
    <location>
        <position position="174"/>
    </location>
    <ligand>
        <name>substrate</name>
    </ligand>
</feature>
<dbReference type="PIRSF" id="PIRSF001461">
    <property type="entry name" value="RPE"/>
    <property type="match status" value="1"/>
</dbReference>
<accession>A0A3S4Z3Q9</accession>
<comment type="cofactor">
    <cofactor evidence="3">
        <name>Co(2+)</name>
        <dbReference type="ChEBI" id="CHEBI:48828"/>
    </cofactor>
</comment>
<dbReference type="PROSITE" id="PS01086">
    <property type="entry name" value="RIBUL_P_3_EPIMER_2"/>
    <property type="match status" value="1"/>
</dbReference>
<feature type="binding site" evidence="10 13">
    <location>
        <position position="32"/>
    </location>
    <ligand>
        <name>a divalent metal cation</name>
        <dbReference type="ChEBI" id="CHEBI:60240"/>
    </ligand>
</feature>
<dbReference type="InterPro" id="IPR013785">
    <property type="entry name" value="Aldolase_TIM"/>
</dbReference>
<organism evidence="15 16">
    <name type="scientific">Aedoeadaptatus ivorii</name>
    <dbReference type="NCBI Taxonomy" id="54006"/>
    <lineage>
        <taxon>Bacteria</taxon>
        <taxon>Bacillati</taxon>
        <taxon>Bacillota</taxon>
        <taxon>Tissierellia</taxon>
        <taxon>Tissierellales</taxon>
        <taxon>Peptoniphilaceae</taxon>
        <taxon>Aedoeadaptatus</taxon>
    </lineage>
</organism>
<reference evidence="15 16" key="1">
    <citation type="submission" date="2018-12" db="EMBL/GenBank/DDBJ databases">
        <authorList>
            <consortium name="Pathogen Informatics"/>
        </authorList>
    </citation>
    <scope>NUCLEOTIDE SEQUENCE [LARGE SCALE GENOMIC DNA]</scope>
    <source>
        <strain evidence="15 16">NCTC13079</strain>
    </source>
</reference>
<keyword evidence="13" id="KW-0862">Zinc</keyword>
<evidence type="ECO:0000256" key="13">
    <source>
        <dbReference type="PIRSR" id="PIRSR001461-2"/>
    </source>
</evidence>
<dbReference type="AlphaFoldDB" id="A0A3S4Z3Q9"/>
<evidence type="ECO:0000256" key="12">
    <source>
        <dbReference type="PIRSR" id="PIRSR001461-1"/>
    </source>
</evidence>
<feature type="binding site" evidence="10">
    <location>
        <begin position="172"/>
        <end position="174"/>
    </location>
    <ligand>
        <name>substrate</name>
    </ligand>
</feature>
<gene>
    <name evidence="10 15" type="primary">rpe</name>
    <name evidence="15" type="ORF">NCTC13079_00776</name>
</gene>
<dbReference type="GO" id="GO:0004750">
    <property type="term" value="F:D-ribulose-phosphate 3-epimerase activity"/>
    <property type="evidence" value="ECO:0007669"/>
    <property type="project" value="UniProtKB-UniRule"/>
</dbReference>
<dbReference type="PROSITE" id="PS01085">
    <property type="entry name" value="RIBUL_P_3_EPIMER_1"/>
    <property type="match status" value="1"/>
</dbReference>
<comment type="cofactor">
    <cofactor evidence="2">
        <name>Mn(2+)</name>
        <dbReference type="ChEBI" id="CHEBI:29035"/>
    </cofactor>
</comment>
<comment type="pathway">
    <text evidence="10">Carbohydrate degradation.</text>
</comment>
<dbReference type="GO" id="GO:0005737">
    <property type="term" value="C:cytoplasm"/>
    <property type="evidence" value="ECO:0007669"/>
    <property type="project" value="UniProtKB-ARBA"/>
</dbReference>
<dbReference type="Pfam" id="PF00834">
    <property type="entry name" value="Ribul_P_3_epim"/>
    <property type="match status" value="1"/>
</dbReference>
<keyword evidence="9 10" id="KW-0413">Isomerase</keyword>
<evidence type="ECO:0000256" key="6">
    <source>
        <dbReference type="ARBA" id="ARBA00009541"/>
    </source>
</evidence>
<evidence type="ECO:0000256" key="11">
    <source>
        <dbReference type="PIRNR" id="PIRNR001461"/>
    </source>
</evidence>
<feature type="binding site" evidence="10 13">
    <location>
        <position position="34"/>
    </location>
    <ligand>
        <name>a divalent metal cation</name>
        <dbReference type="ChEBI" id="CHEBI:60240"/>
    </ligand>
</feature>
<evidence type="ECO:0000256" key="4">
    <source>
        <dbReference type="ARBA" id="ARBA00001947"/>
    </source>
</evidence>
<dbReference type="InterPro" id="IPR000056">
    <property type="entry name" value="Ribul_P_3_epim-like"/>
</dbReference>
<dbReference type="GO" id="GO:0046872">
    <property type="term" value="F:metal ion binding"/>
    <property type="evidence" value="ECO:0007669"/>
    <property type="project" value="UniProtKB-UniRule"/>
</dbReference>
<comment type="function">
    <text evidence="10">Catalyzes the reversible epimerization of D-ribulose 5-phosphate to D-xylulose 5-phosphate.</text>
</comment>
<sequence>MALVAPSILSADFSALGEAIDFLDKEAVDYIHIDVMDGLYVPNLTFGPPVIRSIRSRTEIPFDVHLMIDRPEHSVDQYIAAGADRITFHTDATIHSHRLVYAIKEAGVRAGISLNPGQSPESIRYLLDDLDLILVMSVNPGFGGQKFIESSVEKVREIRKMLRGRDVEIMVDGGVNEHTGKRLVEAGARSLVAGSYIFGHEDPSSAIRALRSL</sequence>
<evidence type="ECO:0000313" key="15">
    <source>
        <dbReference type="EMBL" id="VEJ35602.1"/>
    </source>
</evidence>
<feature type="binding site" evidence="10 14">
    <location>
        <position position="7"/>
    </location>
    <ligand>
        <name>substrate</name>
    </ligand>
</feature>
<evidence type="ECO:0000256" key="14">
    <source>
        <dbReference type="PIRSR" id="PIRSR001461-3"/>
    </source>
</evidence>
<evidence type="ECO:0000256" key="9">
    <source>
        <dbReference type="ARBA" id="ARBA00023235"/>
    </source>
</evidence>
<keyword evidence="16" id="KW-1185">Reference proteome</keyword>
<comment type="similarity">
    <text evidence="6 10 11">Belongs to the ribulose-phosphate 3-epimerase family.</text>
</comment>
<dbReference type="Proteomes" id="UP000269544">
    <property type="component" value="Chromosome"/>
</dbReference>
<dbReference type="GO" id="GO:0019323">
    <property type="term" value="P:pentose catabolic process"/>
    <property type="evidence" value="ECO:0007669"/>
    <property type="project" value="UniProtKB-UniRule"/>
</dbReference>
<dbReference type="EMBL" id="LR134523">
    <property type="protein sequence ID" value="VEJ35602.1"/>
    <property type="molecule type" value="Genomic_DNA"/>
</dbReference>
<dbReference type="CDD" id="cd00429">
    <property type="entry name" value="RPE"/>
    <property type="match status" value="1"/>
</dbReference>
<evidence type="ECO:0000256" key="3">
    <source>
        <dbReference type="ARBA" id="ARBA00001941"/>
    </source>
</evidence>
<evidence type="ECO:0000256" key="10">
    <source>
        <dbReference type="HAMAP-Rule" id="MF_02227"/>
    </source>
</evidence>
<feature type="binding site" evidence="10 14">
    <location>
        <begin position="194"/>
        <end position="195"/>
    </location>
    <ligand>
        <name>substrate</name>
    </ligand>
</feature>
<comment type="cofactor">
    <cofactor evidence="10 13">
        <name>a divalent metal cation</name>
        <dbReference type="ChEBI" id="CHEBI:60240"/>
    </cofactor>
    <text evidence="10 13">Binds 1 divalent metal cation per subunit.</text>
</comment>
<evidence type="ECO:0000256" key="5">
    <source>
        <dbReference type="ARBA" id="ARBA00001954"/>
    </source>
</evidence>
<feature type="active site" description="Proton donor" evidence="10 12">
    <location>
        <position position="172"/>
    </location>
</feature>
<proteinExistence type="inferred from homology"/>
<dbReference type="SUPFAM" id="SSF51366">
    <property type="entry name" value="Ribulose-phoshate binding barrel"/>
    <property type="match status" value="1"/>
</dbReference>
<dbReference type="OrthoDB" id="1645589at2"/>
<dbReference type="NCBIfam" id="NF004076">
    <property type="entry name" value="PRK05581.1-4"/>
    <property type="match status" value="1"/>
</dbReference>
<dbReference type="KEGG" id="piv:NCTC13079_00776"/>
<keyword evidence="10 11" id="KW-0119">Carbohydrate metabolism</keyword>
<dbReference type="FunFam" id="3.20.20.70:FF:000004">
    <property type="entry name" value="Ribulose-phosphate 3-epimerase"/>
    <property type="match status" value="1"/>
</dbReference>
<dbReference type="RefSeq" id="WP_126465379.1">
    <property type="nucleotide sequence ID" value="NZ_LR134523.1"/>
</dbReference>
<feature type="binding site" evidence="10 14">
    <location>
        <begin position="141"/>
        <end position="144"/>
    </location>
    <ligand>
        <name>substrate</name>
    </ligand>
</feature>
<evidence type="ECO:0000256" key="7">
    <source>
        <dbReference type="ARBA" id="ARBA00013188"/>
    </source>
</evidence>
<dbReference type="NCBIfam" id="TIGR01163">
    <property type="entry name" value="rpe"/>
    <property type="match status" value="1"/>
</dbReference>
<name>A0A3S4Z3Q9_9FIRM</name>
<dbReference type="EC" id="5.1.3.1" evidence="7 10"/>
<evidence type="ECO:0000256" key="2">
    <source>
        <dbReference type="ARBA" id="ARBA00001936"/>
    </source>
</evidence>
<keyword evidence="8 10" id="KW-0479">Metal-binding</keyword>
<feature type="binding site" evidence="10 13">
    <location>
        <position position="65"/>
    </location>
    <ligand>
        <name>a divalent metal cation</name>
        <dbReference type="ChEBI" id="CHEBI:60240"/>
    </ligand>
</feature>